<feature type="transmembrane region" description="Helical" evidence="1">
    <location>
        <begin position="60"/>
        <end position="79"/>
    </location>
</feature>
<comment type="caution">
    <text evidence="2">The sequence shown here is derived from an EMBL/GenBank/DDBJ whole genome shotgun (WGS) entry which is preliminary data.</text>
</comment>
<dbReference type="Proteomes" id="UP000549394">
    <property type="component" value="Unassembled WGS sequence"/>
</dbReference>
<evidence type="ECO:0000313" key="3">
    <source>
        <dbReference type="Proteomes" id="UP000549394"/>
    </source>
</evidence>
<name>A0A7I8V8V7_9ANNE</name>
<keyword evidence="1" id="KW-0472">Membrane</keyword>
<accession>A0A7I8V8V7</accession>
<gene>
    <name evidence="2" type="ORF">DGYR_LOCUS1830</name>
</gene>
<sequence length="167" mass="18781">MGWLTTEEDHHHEEEEDGQINRISTWNIVLCYIVLILVFLFGSFFSTINIFGIKNKLSQLGNIIILVAMIYVGIANLDYVTENFCYVQEQLTYIIVQNGLIFPALLAGDRLDLVYNPHKRILNAMTITFLVIIGVGISLVITVIPVLGVKSGSGPVHQHGCHLWSKR</sequence>
<evidence type="ECO:0000256" key="1">
    <source>
        <dbReference type="SAM" id="Phobius"/>
    </source>
</evidence>
<keyword evidence="3" id="KW-1185">Reference proteome</keyword>
<dbReference type="EMBL" id="CAJFCJ010000002">
    <property type="protein sequence ID" value="CAD5112742.1"/>
    <property type="molecule type" value="Genomic_DNA"/>
</dbReference>
<proteinExistence type="predicted"/>
<feature type="transmembrane region" description="Helical" evidence="1">
    <location>
        <begin position="26"/>
        <end position="48"/>
    </location>
</feature>
<dbReference type="Gene3D" id="1.20.1070.10">
    <property type="entry name" value="Rhodopsin 7-helix transmembrane proteins"/>
    <property type="match status" value="1"/>
</dbReference>
<dbReference type="AlphaFoldDB" id="A0A7I8V8V7"/>
<protein>
    <submittedName>
        <fullName evidence="2">DgyrCDS1961</fullName>
    </submittedName>
</protein>
<keyword evidence="1" id="KW-0812">Transmembrane</keyword>
<dbReference type="OrthoDB" id="10518057at2759"/>
<reference evidence="2 3" key="1">
    <citation type="submission" date="2020-08" db="EMBL/GenBank/DDBJ databases">
        <authorList>
            <person name="Hejnol A."/>
        </authorList>
    </citation>
    <scope>NUCLEOTIDE SEQUENCE [LARGE SCALE GENOMIC DNA]</scope>
</reference>
<feature type="transmembrane region" description="Helical" evidence="1">
    <location>
        <begin position="121"/>
        <end position="147"/>
    </location>
</feature>
<keyword evidence="1" id="KW-1133">Transmembrane helix</keyword>
<feature type="transmembrane region" description="Helical" evidence="1">
    <location>
        <begin position="91"/>
        <end position="109"/>
    </location>
</feature>
<evidence type="ECO:0000313" key="2">
    <source>
        <dbReference type="EMBL" id="CAD5112742.1"/>
    </source>
</evidence>
<organism evidence="2 3">
    <name type="scientific">Dimorphilus gyrociliatus</name>
    <dbReference type="NCBI Taxonomy" id="2664684"/>
    <lineage>
        <taxon>Eukaryota</taxon>
        <taxon>Metazoa</taxon>
        <taxon>Spiralia</taxon>
        <taxon>Lophotrochozoa</taxon>
        <taxon>Annelida</taxon>
        <taxon>Polychaeta</taxon>
        <taxon>Polychaeta incertae sedis</taxon>
        <taxon>Dinophilidae</taxon>
        <taxon>Dimorphilus</taxon>
    </lineage>
</organism>